<reference evidence="2 3" key="1">
    <citation type="journal article" date="2012" name="J. Bacteriol.">
        <title>Complete genome sequences of Desulfosporosinus orientis DSM765T, Desulfosporosinus youngiae DSM17734T, Desulfosporosinus meridiei DSM13257T, and Desulfosporosinus acidiphilus DSM22704T.</title>
        <authorList>
            <person name="Pester M."/>
            <person name="Brambilla E."/>
            <person name="Alazard D."/>
            <person name="Rattei T."/>
            <person name="Weinmaier T."/>
            <person name="Han J."/>
            <person name="Lucas S."/>
            <person name="Lapidus A."/>
            <person name="Cheng J.F."/>
            <person name="Goodwin L."/>
            <person name="Pitluck S."/>
            <person name="Peters L."/>
            <person name="Ovchinnikova G."/>
            <person name="Teshima H."/>
            <person name="Detter J.C."/>
            <person name="Han C.S."/>
            <person name="Tapia R."/>
            <person name="Land M.L."/>
            <person name="Hauser L."/>
            <person name="Kyrpides N.C."/>
            <person name="Ivanova N.N."/>
            <person name="Pagani I."/>
            <person name="Huntmann M."/>
            <person name="Wei C.L."/>
            <person name="Davenport K.W."/>
            <person name="Daligault H."/>
            <person name="Chain P.S."/>
            <person name="Chen A."/>
            <person name="Mavromatis K."/>
            <person name="Markowitz V."/>
            <person name="Szeto E."/>
            <person name="Mikhailova N."/>
            <person name="Pati A."/>
            <person name="Wagner M."/>
            <person name="Woyke T."/>
            <person name="Ollivier B."/>
            <person name="Klenk H.P."/>
            <person name="Spring S."/>
            <person name="Loy A."/>
        </authorList>
    </citation>
    <scope>NUCLEOTIDE SEQUENCE [LARGE SCALE GENOMIC DNA]</scope>
    <source>
        <strain evidence="3">ATCC BAA-275 / DSM 13257 / NCIMB 13706 / S10</strain>
    </source>
</reference>
<dbReference type="InterPro" id="IPR040788">
    <property type="entry name" value="HEPN_MAE_28990"/>
</dbReference>
<dbReference type="eggNOG" id="ENOG5032VNZ">
    <property type="taxonomic scope" value="Bacteria"/>
</dbReference>
<dbReference type="EMBL" id="CP003629">
    <property type="protein sequence ID" value="AFQ43393.1"/>
    <property type="molecule type" value="Genomic_DNA"/>
</dbReference>
<keyword evidence="3" id="KW-1185">Reference proteome</keyword>
<dbReference type="AlphaFoldDB" id="J7IWB3"/>
<feature type="domain" description="MAE-28990/MAE-18760-like HEPN" evidence="1">
    <location>
        <begin position="6"/>
        <end position="221"/>
    </location>
</feature>
<dbReference type="OrthoDB" id="1551032at2"/>
<dbReference type="Proteomes" id="UP000005262">
    <property type="component" value="Chromosome"/>
</dbReference>
<dbReference type="HOGENOM" id="CLU_100981_2_0_9"/>
<accession>J7IWB3</accession>
<name>J7IWB3_DESMD</name>
<sequence length="231" mass="27903">MEDFENKLLFMIEERQRVLFEIERVLFTKRYHLSQKHLDIFMVQSITMIYSIWEGYIQQSFRMYINFLNSLNINFKDYSDDIVTFHMENTFKQLNDYPKKNSRKIYYYTKLEEHFSQQRHELYSSVNTDSNVSFDTLNRILCTFSLEPFTAYWENYIHPSPNLEETLRTFLRYRNGVAHGGDISSEEKVTKEVFEKYKNLVIDLMYGVHSKMMKGISEKTYLNNRNINNPA</sequence>
<dbReference type="RefSeq" id="WP_014902312.1">
    <property type="nucleotide sequence ID" value="NC_018515.1"/>
</dbReference>
<dbReference type="Pfam" id="PF18737">
    <property type="entry name" value="HEPN_MAE_28990"/>
    <property type="match status" value="1"/>
</dbReference>
<protein>
    <recommendedName>
        <fullName evidence="1">MAE-28990/MAE-18760-like HEPN domain-containing protein</fullName>
    </recommendedName>
</protein>
<dbReference type="KEGG" id="dmi:Desmer_1396"/>
<evidence type="ECO:0000259" key="1">
    <source>
        <dbReference type="Pfam" id="PF18737"/>
    </source>
</evidence>
<proteinExistence type="predicted"/>
<evidence type="ECO:0000313" key="3">
    <source>
        <dbReference type="Proteomes" id="UP000005262"/>
    </source>
</evidence>
<evidence type="ECO:0000313" key="2">
    <source>
        <dbReference type="EMBL" id="AFQ43393.1"/>
    </source>
</evidence>
<organism evidence="2 3">
    <name type="scientific">Desulfosporosinus meridiei (strain ATCC BAA-275 / DSM 13257 / KCTC 12902 / NCIMB 13706 / S10)</name>
    <dbReference type="NCBI Taxonomy" id="768704"/>
    <lineage>
        <taxon>Bacteria</taxon>
        <taxon>Bacillati</taxon>
        <taxon>Bacillota</taxon>
        <taxon>Clostridia</taxon>
        <taxon>Eubacteriales</taxon>
        <taxon>Desulfitobacteriaceae</taxon>
        <taxon>Desulfosporosinus</taxon>
    </lineage>
</organism>
<reference evidence="3" key="2">
    <citation type="submission" date="2012-08" db="EMBL/GenBank/DDBJ databases">
        <title>Finished genome of Desulfosporosinus meridiei DSM 13257.</title>
        <authorList>
            <person name="Huntemann M."/>
            <person name="Wei C.-L."/>
            <person name="Han J."/>
            <person name="Detter J.C."/>
            <person name="Han C."/>
            <person name="Davenport K."/>
            <person name="Daligault H."/>
            <person name="Erkkila T."/>
            <person name="Gu W."/>
            <person name="Munk A.C.C."/>
            <person name="Teshima H."/>
            <person name="Xu Y."/>
            <person name="Chain P."/>
            <person name="Tapia R."/>
            <person name="Chen A."/>
            <person name="Krypides N."/>
            <person name="Mavromatis K."/>
            <person name="Markowitz V."/>
            <person name="Szeto E."/>
            <person name="Ivanova N."/>
            <person name="Mikhailova N."/>
            <person name="Ovchinnikova G."/>
            <person name="Pagani I."/>
            <person name="Pati A."/>
            <person name="Goodwin L."/>
            <person name="Peters L."/>
            <person name="Pitluck S."/>
            <person name="Woyke T."/>
            <person name="Pester M."/>
            <person name="Spring S."/>
            <person name="Ollivier B."/>
            <person name="Rattei T."/>
            <person name="Klenk H.-P."/>
            <person name="Wagner M."/>
            <person name="Loy A."/>
        </authorList>
    </citation>
    <scope>NUCLEOTIDE SEQUENCE [LARGE SCALE GENOMIC DNA]</scope>
    <source>
        <strain evidence="3">ATCC BAA-275 / DSM 13257 / NCIMB 13706 / S10</strain>
    </source>
</reference>
<gene>
    <name evidence="2" type="ordered locus">Desmer_1396</name>
</gene>